<accession>A0ABP9RZS7</accession>
<dbReference type="Proteomes" id="UP001501600">
    <property type="component" value="Unassembled WGS sequence"/>
</dbReference>
<dbReference type="EMBL" id="BAABLF010000006">
    <property type="protein sequence ID" value="GAA5189534.1"/>
    <property type="molecule type" value="Genomic_DNA"/>
</dbReference>
<evidence type="ECO:0000313" key="2">
    <source>
        <dbReference type="Proteomes" id="UP001501600"/>
    </source>
</evidence>
<keyword evidence="2" id="KW-1185">Reference proteome</keyword>
<name>A0ABP9RZS7_9GAMM</name>
<proteinExistence type="predicted"/>
<protein>
    <submittedName>
        <fullName evidence="1">Uncharacterized protein</fullName>
    </submittedName>
</protein>
<gene>
    <name evidence="1" type="ORF">GCM10025772_12140</name>
</gene>
<organism evidence="1 2">
    <name type="scientific">Ferrimonas gelatinilytica</name>
    <dbReference type="NCBI Taxonomy" id="1255257"/>
    <lineage>
        <taxon>Bacteria</taxon>
        <taxon>Pseudomonadati</taxon>
        <taxon>Pseudomonadota</taxon>
        <taxon>Gammaproteobacteria</taxon>
        <taxon>Alteromonadales</taxon>
        <taxon>Ferrimonadaceae</taxon>
        <taxon>Ferrimonas</taxon>
    </lineage>
</organism>
<reference evidence="2" key="1">
    <citation type="journal article" date="2019" name="Int. J. Syst. Evol. Microbiol.">
        <title>The Global Catalogue of Microorganisms (GCM) 10K type strain sequencing project: providing services to taxonomists for standard genome sequencing and annotation.</title>
        <authorList>
            <consortium name="The Broad Institute Genomics Platform"/>
            <consortium name="The Broad Institute Genome Sequencing Center for Infectious Disease"/>
            <person name="Wu L."/>
            <person name="Ma J."/>
        </authorList>
    </citation>
    <scope>NUCLEOTIDE SEQUENCE [LARGE SCALE GENOMIC DNA]</scope>
    <source>
        <strain evidence="2">JCM 18720</strain>
    </source>
</reference>
<comment type="caution">
    <text evidence="1">The sequence shown here is derived from an EMBL/GenBank/DDBJ whole genome shotgun (WGS) entry which is preliminary data.</text>
</comment>
<evidence type="ECO:0000313" key="1">
    <source>
        <dbReference type="EMBL" id="GAA5189534.1"/>
    </source>
</evidence>
<sequence length="108" mass="12089">MGHLNEEEQYEINTVLTGRVNGYETDLTVVQWALLGPTYWRNYVSVFTYQKVELDTKGVPGLVDNIQLKNGIISLNVKLKGPDDPRCCPSVIGESRFHIVGNELVALP</sequence>